<gene>
    <name evidence="3" type="ORF">GCM10007977_025790</name>
</gene>
<dbReference type="InterPro" id="IPR058915">
    <property type="entry name" value="AcrVA2-like"/>
</dbReference>
<evidence type="ECO:0000256" key="1">
    <source>
        <dbReference type="SAM" id="Coils"/>
    </source>
</evidence>
<feature type="region of interest" description="Disordered" evidence="2">
    <location>
        <begin position="628"/>
        <end position="677"/>
    </location>
</feature>
<proteinExistence type="predicted"/>
<feature type="coiled-coil region" evidence="1">
    <location>
        <begin position="8"/>
        <end position="42"/>
    </location>
</feature>
<sequence length="677" mass="71357">MARGKHARAKHSRDVQGLTAQIEQAQRDLAAERARRVQAEADAAEVASLRDLLARRQAERDHATEAERVRLAGEVDLLADAVARIEPLDKRLGTAWEALLRRVEATLGGSALENAEALMALIGRPGAVITDIDRGDHDVDAVVAIQAARRQRRATARSAPRSQQHDWMAPLLRQPWRSTIERLGHAEEAAHTEAGRAGLHDARVVAARVAATTVGAIDLDAVHAWHPLPWLAEGDAGHPVAAALGHEPAREPGSTMPGVPPAGDGPLTAALAATRRASLAAEGAAAFTGRLRDDLARNAAISRAGGRMQAPWSPRPHFPHPGDALDLRHLYGLAALGAWSRHADGTGGPAVVGQQAVAAVGLNTAGLFWLPPGQTSAFVAGTPLPDEDLAEIRLPYPQVLLCCSDPIVVPPAEPGSAASLTTLDARLLELTRTTRPVSLADIHPSPAGTPVTLWEAISARGALVEAVLLLGDSLGHLDDLFAWCLAVPSATGGMLGRYVVPARRSTTRWAAEVGNLAAVAAWADWHEPDRELRLPDAGNRAGWERLGTASDFRRLARYGGAGAVRVLNVKRTTVSDPADGGTGRTLAPHARRGHWRRQHHGPGGALVKRVRVAPTLVNAGRVAMAPRVYRLPEPDTGTPAPPVQRRDGDSTRAGGAPADSTLTPTGTGAATVDGTPR</sequence>
<dbReference type="Proteomes" id="UP000642070">
    <property type="component" value="Unassembled WGS sequence"/>
</dbReference>
<dbReference type="AlphaFoldDB" id="A0A917WRG7"/>
<name>A0A917WRG7_9ACTN</name>
<dbReference type="Pfam" id="PF26125">
    <property type="entry name" value="AcrVA2-like"/>
    <property type="match status" value="1"/>
</dbReference>
<comment type="caution">
    <text evidence="3">The sequence shown here is derived from an EMBL/GenBank/DDBJ whole genome shotgun (WGS) entry which is preliminary data.</text>
</comment>
<accession>A0A917WRG7</accession>
<keyword evidence="1" id="KW-0175">Coiled coil</keyword>
<reference evidence="3" key="1">
    <citation type="journal article" date="2014" name="Int. J. Syst. Evol. Microbiol.">
        <title>Complete genome sequence of Corynebacterium casei LMG S-19264T (=DSM 44701T), isolated from a smear-ripened cheese.</title>
        <authorList>
            <consortium name="US DOE Joint Genome Institute (JGI-PGF)"/>
            <person name="Walter F."/>
            <person name="Albersmeier A."/>
            <person name="Kalinowski J."/>
            <person name="Ruckert C."/>
        </authorList>
    </citation>
    <scope>NUCLEOTIDE SEQUENCE</scope>
    <source>
        <strain evidence="3">JCM 19831</strain>
    </source>
</reference>
<organism evidence="3 4">
    <name type="scientific">Dactylosporangium sucinum</name>
    <dbReference type="NCBI Taxonomy" id="1424081"/>
    <lineage>
        <taxon>Bacteria</taxon>
        <taxon>Bacillati</taxon>
        <taxon>Actinomycetota</taxon>
        <taxon>Actinomycetes</taxon>
        <taxon>Micromonosporales</taxon>
        <taxon>Micromonosporaceae</taxon>
        <taxon>Dactylosporangium</taxon>
    </lineage>
</organism>
<evidence type="ECO:0000256" key="2">
    <source>
        <dbReference type="SAM" id="MobiDB-lite"/>
    </source>
</evidence>
<feature type="region of interest" description="Disordered" evidence="2">
    <location>
        <begin position="575"/>
        <end position="602"/>
    </location>
</feature>
<keyword evidence="4" id="KW-1185">Reference proteome</keyword>
<reference evidence="3" key="2">
    <citation type="submission" date="2020-09" db="EMBL/GenBank/DDBJ databases">
        <authorList>
            <person name="Sun Q."/>
            <person name="Ohkuma M."/>
        </authorList>
    </citation>
    <scope>NUCLEOTIDE SEQUENCE</scope>
    <source>
        <strain evidence="3">JCM 19831</strain>
    </source>
</reference>
<feature type="compositionally biased region" description="Basic residues" evidence="2">
    <location>
        <begin position="589"/>
        <end position="600"/>
    </location>
</feature>
<evidence type="ECO:0000313" key="4">
    <source>
        <dbReference type="Proteomes" id="UP000642070"/>
    </source>
</evidence>
<dbReference type="EMBL" id="BMPI01000010">
    <property type="protein sequence ID" value="GGM23430.1"/>
    <property type="molecule type" value="Genomic_DNA"/>
</dbReference>
<evidence type="ECO:0000313" key="3">
    <source>
        <dbReference type="EMBL" id="GGM23430.1"/>
    </source>
</evidence>
<protein>
    <submittedName>
        <fullName evidence="3">Uncharacterized protein</fullName>
    </submittedName>
</protein>